<dbReference type="AlphaFoldDB" id="A0A975K655"/>
<name>A0A975K655_9SPHN</name>
<keyword evidence="2" id="KW-1185">Reference proteome</keyword>
<gene>
    <name evidence="1" type="ORF">KFK14_19675</name>
</gene>
<proteinExistence type="predicted"/>
<evidence type="ECO:0000313" key="1">
    <source>
        <dbReference type="EMBL" id="QUT05192.1"/>
    </source>
</evidence>
<dbReference type="Proteomes" id="UP000681425">
    <property type="component" value="Chromosome"/>
</dbReference>
<reference evidence="1" key="1">
    <citation type="submission" date="2021-04" db="EMBL/GenBank/DDBJ databases">
        <title>Isolation of p-tert-butylphenol degrading bacteria Sphingobium phenoxybenzoativorans Tas13 from active sludge.</title>
        <authorList>
            <person name="Li Y."/>
        </authorList>
    </citation>
    <scope>NUCLEOTIDE SEQUENCE</scope>
    <source>
        <strain evidence="1">Tas13</strain>
    </source>
</reference>
<dbReference type="EMBL" id="CP073910">
    <property type="protein sequence ID" value="QUT05192.1"/>
    <property type="molecule type" value="Genomic_DNA"/>
</dbReference>
<sequence>MPHKINEELRKKMFTAIVEAIAKTSAPAPEDREAYGDTLIIPVAEACDAMIDVMAGFLESRLDAVKPSDLREISKTVAVTLRARMLAIRARREDTGGSGLPVMAIRAN</sequence>
<organism evidence="1 2">
    <name type="scientific">Sphingobium phenoxybenzoativorans</name>
    <dbReference type="NCBI Taxonomy" id="1592790"/>
    <lineage>
        <taxon>Bacteria</taxon>
        <taxon>Pseudomonadati</taxon>
        <taxon>Pseudomonadota</taxon>
        <taxon>Alphaproteobacteria</taxon>
        <taxon>Sphingomonadales</taxon>
        <taxon>Sphingomonadaceae</taxon>
        <taxon>Sphingobium</taxon>
    </lineage>
</organism>
<evidence type="ECO:0000313" key="2">
    <source>
        <dbReference type="Proteomes" id="UP000681425"/>
    </source>
</evidence>
<protein>
    <submittedName>
        <fullName evidence="1">Uncharacterized protein</fullName>
    </submittedName>
</protein>
<dbReference type="KEGG" id="spph:KFK14_19675"/>
<accession>A0A975K655</accession>
<dbReference type="RefSeq" id="WP_212608882.1">
    <property type="nucleotide sequence ID" value="NZ_CP073910.1"/>
</dbReference>